<feature type="compositionally biased region" description="Basic residues" evidence="1">
    <location>
        <begin position="1"/>
        <end position="11"/>
    </location>
</feature>
<gene>
    <name evidence="2" type="ORF">B0J11DRAFT_577313</name>
</gene>
<evidence type="ECO:0000313" key="3">
    <source>
        <dbReference type="Proteomes" id="UP000700596"/>
    </source>
</evidence>
<dbReference type="AlphaFoldDB" id="A0A9P9IVK9"/>
<evidence type="ECO:0000256" key="1">
    <source>
        <dbReference type="SAM" id="MobiDB-lite"/>
    </source>
</evidence>
<accession>A0A9P9IVK9</accession>
<sequence>MSISKGSKRRASNAINNNDDTDNSEDILVLGEAGTWEAFQSTQGAKHVNKNKKIKQRGLTEMSRRKKKENKRQSEHPTTKKRKIIVPPQKLSPPRSQINSRRTLAWKVDDGTRRRSKCDLIVIEDNEPNLQQLRQSRHNDVAQVANALETVKLLGDRESVVNAGAKSLSKSVTVITGNKWKEPTIFASLRKNIPARLIDSTPKHLSTHTGIPFCSHSHPYGQIHEEDPRTPKTPQRPPFSKLKKSPVHDPSPYPILLDPTVLTTVSLFTTRLAVLQTVTSTLTSTLQRTLCNLHTLSPPNPKVPILRSWITGYEAVLDLVAAHFTDVLVEQEALRDLLEERVWRDWEEVDVALGRARKGLQQSVKEWRERFERALEGISGEAVRRVREGMR</sequence>
<feature type="region of interest" description="Disordered" evidence="1">
    <location>
        <begin position="40"/>
        <end position="98"/>
    </location>
</feature>
<dbReference type="EMBL" id="JAGMWT010000003">
    <property type="protein sequence ID" value="KAH7132394.1"/>
    <property type="molecule type" value="Genomic_DNA"/>
</dbReference>
<comment type="caution">
    <text evidence="2">The sequence shown here is derived from an EMBL/GenBank/DDBJ whole genome shotgun (WGS) entry which is preliminary data.</text>
</comment>
<dbReference type="Proteomes" id="UP000700596">
    <property type="component" value="Unassembled WGS sequence"/>
</dbReference>
<name>A0A9P9IVK9_9PLEO</name>
<feature type="region of interest" description="Disordered" evidence="1">
    <location>
        <begin position="216"/>
        <end position="247"/>
    </location>
</feature>
<protein>
    <submittedName>
        <fullName evidence="2">Uncharacterized protein</fullName>
    </submittedName>
</protein>
<organism evidence="2 3">
    <name type="scientific">Dendryphion nanum</name>
    <dbReference type="NCBI Taxonomy" id="256645"/>
    <lineage>
        <taxon>Eukaryota</taxon>
        <taxon>Fungi</taxon>
        <taxon>Dikarya</taxon>
        <taxon>Ascomycota</taxon>
        <taxon>Pezizomycotina</taxon>
        <taxon>Dothideomycetes</taxon>
        <taxon>Pleosporomycetidae</taxon>
        <taxon>Pleosporales</taxon>
        <taxon>Torulaceae</taxon>
        <taxon>Dendryphion</taxon>
    </lineage>
</organism>
<keyword evidence="3" id="KW-1185">Reference proteome</keyword>
<feature type="compositionally biased region" description="Basic residues" evidence="1">
    <location>
        <begin position="47"/>
        <end position="56"/>
    </location>
</feature>
<evidence type="ECO:0000313" key="2">
    <source>
        <dbReference type="EMBL" id="KAH7132394.1"/>
    </source>
</evidence>
<feature type="region of interest" description="Disordered" evidence="1">
    <location>
        <begin position="1"/>
        <end position="26"/>
    </location>
</feature>
<reference evidence="2" key="1">
    <citation type="journal article" date="2021" name="Nat. Commun.">
        <title>Genetic determinants of endophytism in the Arabidopsis root mycobiome.</title>
        <authorList>
            <person name="Mesny F."/>
            <person name="Miyauchi S."/>
            <person name="Thiergart T."/>
            <person name="Pickel B."/>
            <person name="Atanasova L."/>
            <person name="Karlsson M."/>
            <person name="Huettel B."/>
            <person name="Barry K.W."/>
            <person name="Haridas S."/>
            <person name="Chen C."/>
            <person name="Bauer D."/>
            <person name="Andreopoulos W."/>
            <person name="Pangilinan J."/>
            <person name="LaButti K."/>
            <person name="Riley R."/>
            <person name="Lipzen A."/>
            <person name="Clum A."/>
            <person name="Drula E."/>
            <person name="Henrissat B."/>
            <person name="Kohler A."/>
            <person name="Grigoriev I.V."/>
            <person name="Martin F.M."/>
            <person name="Hacquard S."/>
        </authorList>
    </citation>
    <scope>NUCLEOTIDE SEQUENCE</scope>
    <source>
        <strain evidence="2">MPI-CAGE-CH-0243</strain>
    </source>
</reference>
<proteinExistence type="predicted"/>